<keyword evidence="2" id="KW-1133">Transmembrane helix</keyword>
<proteinExistence type="predicted"/>
<dbReference type="EMBL" id="VTUZ01000006">
    <property type="protein sequence ID" value="KAA1012616.1"/>
    <property type="molecule type" value="Genomic_DNA"/>
</dbReference>
<dbReference type="AlphaFoldDB" id="A0A5B0HBD3"/>
<comment type="caution">
    <text evidence="3">The sequence shown here is derived from an EMBL/GenBank/DDBJ whole genome shotgun (WGS) entry which is preliminary data.</text>
</comment>
<evidence type="ECO:0000313" key="3">
    <source>
        <dbReference type="EMBL" id="KAA1012616.1"/>
    </source>
</evidence>
<dbReference type="Gene3D" id="2.70.70.10">
    <property type="entry name" value="Glucose Permease (Domain IIA)"/>
    <property type="match status" value="1"/>
</dbReference>
<evidence type="ECO:0000256" key="1">
    <source>
        <dbReference type="SAM" id="MobiDB-lite"/>
    </source>
</evidence>
<organism evidence="3 4">
    <name type="scientific">Paraburkholderia panacisoli</name>
    <dbReference type="NCBI Taxonomy" id="2603818"/>
    <lineage>
        <taxon>Bacteria</taxon>
        <taxon>Pseudomonadati</taxon>
        <taxon>Pseudomonadota</taxon>
        <taxon>Betaproteobacteria</taxon>
        <taxon>Burkholderiales</taxon>
        <taxon>Burkholderiaceae</taxon>
        <taxon>Paraburkholderia</taxon>
    </lineage>
</organism>
<evidence type="ECO:0000256" key="2">
    <source>
        <dbReference type="SAM" id="Phobius"/>
    </source>
</evidence>
<evidence type="ECO:0000313" key="4">
    <source>
        <dbReference type="Proteomes" id="UP000325273"/>
    </source>
</evidence>
<keyword evidence="2" id="KW-0472">Membrane</keyword>
<reference evidence="3 4" key="1">
    <citation type="submission" date="2019-08" db="EMBL/GenBank/DDBJ databases">
        <title>Paraburkholderia sp. DCY113.</title>
        <authorList>
            <person name="Kang J."/>
        </authorList>
    </citation>
    <scope>NUCLEOTIDE SEQUENCE [LARGE SCALE GENOMIC DNA]</scope>
    <source>
        <strain evidence="3 4">DCY113</strain>
    </source>
</reference>
<dbReference type="Proteomes" id="UP000325273">
    <property type="component" value="Unassembled WGS sequence"/>
</dbReference>
<feature type="region of interest" description="Disordered" evidence="1">
    <location>
        <begin position="260"/>
        <end position="281"/>
    </location>
</feature>
<feature type="transmembrane region" description="Helical" evidence="2">
    <location>
        <begin position="118"/>
        <end position="137"/>
    </location>
</feature>
<sequence length="494" mass="51933">MLNMHCVGKTRTPQMRRVRRLLIAEVIVFAGGLATSAFTEDLLPPALVAFDTDREGIDGATRLAAWLGIFYIVSSFCSSAALYFAVPYARAFYVASTCLGVVLLPLLGPYASAGWSDLLDALGSLISGAIIAMVYTSPTKECFGGGRKPPTPALVLLVLGVAAAAGMQPGVVRLAEGKPLIRGSVGKFLHKSGIEINKGAIAVGGGVEHLGGEIGKFANKKGTEIEKGLCSLFTAGGSDSGSAGCGVSVGAGVDEKGPYTYDPAKPDERYHGNETSGDPKTAELIKGADYLRQVPIETWEYEDNDVYGIRRFVPPDTVIGEAWPDAAKELKPPTQSGAVRQCGHEGCGGFLATRPATSGGGLRFHAGVDFLTKPGDPIYSPMNGWVERPKNPGRPHMTGLLIKNSAGYEASIFYVQPSKAILDSFSKGVAPDGISKRYPVKAGETIIGYAQDLHVDYPAGVPNHVHLSLTDPSGRPVAPDGVTRIKKTPASPAH</sequence>
<accession>A0A5B0HBD3</accession>
<keyword evidence="4" id="KW-1185">Reference proteome</keyword>
<feature type="transmembrane region" description="Helical" evidence="2">
    <location>
        <begin position="91"/>
        <end position="112"/>
    </location>
</feature>
<feature type="region of interest" description="Disordered" evidence="1">
    <location>
        <begin position="469"/>
        <end position="494"/>
    </location>
</feature>
<dbReference type="InterPro" id="IPR011055">
    <property type="entry name" value="Dup_hybrid_motif"/>
</dbReference>
<feature type="transmembrane region" description="Helical" evidence="2">
    <location>
        <begin position="63"/>
        <end position="84"/>
    </location>
</feature>
<feature type="transmembrane region" description="Helical" evidence="2">
    <location>
        <begin position="21"/>
        <end position="39"/>
    </location>
</feature>
<feature type="transmembrane region" description="Helical" evidence="2">
    <location>
        <begin position="149"/>
        <end position="167"/>
    </location>
</feature>
<dbReference type="RefSeq" id="WP_149670134.1">
    <property type="nucleotide sequence ID" value="NZ_VTUZ01000006.1"/>
</dbReference>
<protein>
    <submittedName>
        <fullName evidence="3">M23 family metallopeptidase</fullName>
    </submittedName>
</protein>
<name>A0A5B0HBD3_9BURK</name>
<gene>
    <name evidence="3" type="ORF">FVF58_12110</name>
</gene>
<keyword evidence="2" id="KW-0812">Transmembrane</keyword>